<evidence type="ECO:0000256" key="2">
    <source>
        <dbReference type="ARBA" id="ARBA00022448"/>
    </source>
</evidence>
<evidence type="ECO:0000256" key="6">
    <source>
        <dbReference type="ARBA" id="ARBA00023053"/>
    </source>
</evidence>
<dbReference type="GO" id="GO:0005886">
    <property type="term" value="C:plasma membrane"/>
    <property type="evidence" value="ECO:0007669"/>
    <property type="project" value="UniProtKB-SubCell"/>
</dbReference>
<reference evidence="12" key="1">
    <citation type="submission" date="2022-12" db="EMBL/GenBank/DDBJ databases">
        <title>Reference genome sequencing for broad-spectrum identification of bacterial and archaeal isolates by mass spectrometry.</title>
        <authorList>
            <person name="Sekiguchi Y."/>
            <person name="Tourlousse D.M."/>
        </authorList>
    </citation>
    <scope>NUCLEOTIDE SEQUENCE</scope>
    <source>
        <strain evidence="12">LLR39Z86</strain>
    </source>
</reference>
<dbReference type="InterPro" id="IPR004705">
    <property type="entry name" value="Cation/H_exchanger_CPA1_bac"/>
</dbReference>
<dbReference type="PANTHER" id="PTHR10110">
    <property type="entry name" value="SODIUM/HYDROGEN EXCHANGER"/>
    <property type="match status" value="1"/>
</dbReference>
<evidence type="ECO:0000259" key="11">
    <source>
        <dbReference type="Pfam" id="PF00999"/>
    </source>
</evidence>
<accession>A0A9W6GBU7</accession>
<keyword evidence="2 10" id="KW-0813">Transport</keyword>
<evidence type="ECO:0000256" key="9">
    <source>
        <dbReference type="ARBA" id="ARBA00023201"/>
    </source>
</evidence>
<dbReference type="AlphaFoldDB" id="A0A9W6GBU7"/>
<dbReference type="EMBL" id="BSDT01000001">
    <property type="protein sequence ID" value="GLI44020.1"/>
    <property type="molecule type" value="Genomic_DNA"/>
</dbReference>
<feature type="transmembrane region" description="Helical" evidence="10">
    <location>
        <begin position="112"/>
        <end position="131"/>
    </location>
</feature>
<keyword evidence="4 10" id="KW-0812">Transmembrane</keyword>
<dbReference type="GO" id="GO:0098719">
    <property type="term" value="P:sodium ion import across plasma membrane"/>
    <property type="evidence" value="ECO:0007669"/>
    <property type="project" value="TreeGrafter"/>
</dbReference>
<sequence length="530" mass="57369">MFGLEFVVVLGITVVACGAASGRLRVAAPVLLLAAGLLLGFVPVLREVELPSEVMLLLFLPPLLYWESLTTSLRQIRRDFRSVMLNSTVLVVATAGAVAVTAHWLGMPWGPAWVLGAAVAPTDATAVAALAKSLPRRTMTMLRAESLINDGTALVVYGIAVAVTVGELNLSFAAVSGRFLLSYLGGAAAGALVAWLGVLVRRRIDDPVLGNVAALVIPFTAYLLAEFMEASGVLAVVVCGLIMSQVSIRRSSPTARIQGAAFWTIATFVLNSALFVLVGIQAQDAVRSLDAGELAVSLWRALVVTGVVVAARFAFFFTMPYLIRLLDRRPEQRARRVGARPRVLSSLCGFRGAVSIAAALGVPLLLDSGEPFPVRDQIVFTTAVVVVLTVVVQGLMLPGVLRWARLPADADVEAERRLALVTTTEAALGVLDATAERLGTDPDVADRMRRDYEQHLEVLLAEQSEADEEHPARRYDRHDTELRLELLAVKRTAVVRLRDEQRIDDNVLRYMQGRIDIEEIRLTGRDDMPE</sequence>
<evidence type="ECO:0000256" key="7">
    <source>
        <dbReference type="ARBA" id="ARBA00023065"/>
    </source>
</evidence>
<keyword evidence="13" id="KW-1185">Reference proteome</keyword>
<comment type="subcellular location">
    <subcellularLocation>
        <location evidence="1 10">Cell membrane</location>
        <topology evidence="1 10">Multi-pass membrane protein</topology>
    </subcellularLocation>
</comment>
<keyword evidence="10" id="KW-0050">Antiport</keyword>
<keyword evidence="9 10" id="KW-0739">Sodium transport</keyword>
<feature type="domain" description="Cation/H+ exchanger transmembrane" evidence="11">
    <location>
        <begin position="14"/>
        <end position="403"/>
    </location>
</feature>
<evidence type="ECO:0000256" key="4">
    <source>
        <dbReference type="ARBA" id="ARBA00022692"/>
    </source>
</evidence>
<evidence type="ECO:0000256" key="8">
    <source>
        <dbReference type="ARBA" id="ARBA00023136"/>
    </source>
</evidence>
<dbReference type="Gene3D" id="6.10.140.1330">
    <property type="match status" value="1"/>
</dbReference>
<keyword evidence="8 10" id="KW-0472">Membrane</keyword>
<dbReference type="PANTHER" id="PTHR10110:SF86">
    <property type="entry name" value="SODIUM_HYDROGEN EXCHANGER 7"/>
    <property type="match status" value="1"/>
</dbReference>
<evidence type="ECO:0000256" key="3">
    <source>
        <dbReference type="ARBA" id="ARBA00022475"/>
    </source>
</evidence>
<feature type="transmembrane region" description="Helical" evidence="10">
    <location>
        <begin position="152"/>
        <end position="174"/>
    </location>
</feature>
<feature type="transmembrane region" description="Helical" evidence="10">
    <location>
        <begin position="6"/>
        <end position="24"/>
    </location>
</feature>
<gene>
    <name evidence="12" type="ORF">GALLR39Z86_38700</name>
</gene>
<feature type="transmembrane region" description="Helical" evidence="10">
    <location>
        <begin position="231"/>
        <end position="248"/>
    </location>
</feature>
<feature type="transmembrane region" description="Helical" evidence="10">
    <location>
        <begin position="343"/>
        <end position="366"/>
    </location>
</feature>
<dbReference type="NCBIfam" id="TIGR00831">
    <property type="entry name" value="a_cpa1"/>
    <property type="match status" value="1"/>
</dbReference>
<keyword evidence="3 10" id="KW-1003">Cell membrane</keyword>
<organism evidence="12 13">
    <name type="scientific">Glycomyces algeriensis</name>
    <dbReference type="NCBI Taxonomy" id="256037"/>
    <lineage>
        <taxon>Bacteria</taxon>
        <taxon>Bacillati</taxon>
        <taxon>Actinomycetota</taxon>
        <taxon>Actinomycetes</taxon>
        <taxon>Glycomycetales</taxon>
        <taxon>Glycomycetaceae</taxon>
        <taxon>Glycomyces</taxon>
    </lineage>
</organism>
<proteinExistence type="inferred from homology"/>
<dbReference type="RefSeq" id="WP_270114719.1">
    <property type="nucleotide sequence ID" value="NZ_BAAAOL010000007.1"/>
</dbReference>
<feature type="transmembrane region" description="Helical" evidence="10">
    <location>
        <begin position="260"/>
        <end position="282"/>
    </location>
</feature>
<dbReference type="Pfam" id="PF00999">
    <property type="entry name" value="Na_H_Exchanger"/>
    <property type="match status" value="1"/>
</dbReference>
<evidence type="ECO:0000256" key="10">
    <source>
        <dbReference type="RuleBase" id="RU366002"/>
    </source>
</evidence>
<feature type="transmembrane region" description="Helical" evidence="10">
    <location>
        <begin position="378"/>
        <end position="397"/>
    </location>
</feature>
<comment type="similarity">
    <text evidence="10">Belongs to the monovalent cation:proton antiporter 1 (CPA1) transporter (TC 2.A.36) family.</text>
</comment>
<evidence type="ECO:0000256" key="5">
    <source>
        <dbReference type="ARBA" id="ARBA00022989"/>
    </source>
</evidence>
<dbReference type="Proteomes" id="UP001144313">
    <property type="component" value="Unassembled WGS sequence"/>
</dbReference>
<dbReference type="GO" id="GO:0015386">
    <property type="term" value="F:potassium:proton antiporter activity"/>
    <property type="evidence" value="ECO:0007669"/>
    <property type="project" value="TreeGrafter"/>
</dbReference>
<evidence type="ECO:0000256" key="1">
    <source>
        <dbReference type="ARBA" id="ARBA00004651"/>
    </source>
</evidence>
<dbReference type="GO" id="GO:0015385">
    <property type="term" value="F:sodium:proton antiporter activity"/>
    <property type="evidence" value="ECO:0007669"/>
    <property type="project" value="InterPro"/>
</dbReference>
<evidence type="ECO:0000313" key="13">
    <source>
        <dbReference type="Proteomes" id="UP001144313"/>
    </source>
</evidence>
<feature type="transmembrane region" description="Helical" evidence="10">
    <location>
        <begin position="31"/>
        <end position="48"/>
    </location>
</feature>
<feature type="transmembrane region" description="Helical" evidence="10">
    <location>
        <begin position="302"/>
        <end position="323"/>
    </location>
</feature>
<feature type="transmembrane region" description="Helical" evidence="10">
    <location>
        <begin position="207"/>
        <end position="225"/>
    </location>
</feature>
<name>A0A9W6GBU7_9ACTN</name>
<dbReference type="GO" id="GO:0051453">
    <property type="term" value="P:regulation of intracellular pH"/>
    <property type="evidence" value="ECO:0007669"/>
    <property type="project" value="TreeGrafter"/>
</dbReference>
<dbReference type="InterPro" id="IPR018422">
    <property type="entry name" value="Cation/H_exchanger_CPA1"/>
</dbReference>
<feature type="transmembrane region" description="Helical" evidence="10">
    <location>
        <begin position="180"/>
        <end position="200"/>
    </location>
</feature>
<protein>
    <submittedName>
        <fullName evidence="12">Na(+)/H(+) exchanger</fullName>
    </submittedName>
</protein>
<comment type="caution">
    <text evidence="12">The sequence shown here is derived from an EMBL/GenBank/DDBJ whole genome shotgun (WGS) entry which is preliminary data.</text>
</comment>
<keyword evidence="6 10" id="KW-0915">Sodium</keyword>
<feature type="transmembrane region" description="Helical" evidence="10">
    <location>
        <begin position="85"/>
        <end position="106"/>
    </location>
</feature>
<evidence type="ECO:0000313" key="12">
    <source>
        <dbReference type="EMBL" id="GLI44020.1"/>
    </source>
</evidence>
<keyword evidence="5 10" id="KW-1133">Transmembrane helix</keyword>
<comment type="function">
    <text evidence="10">Na(+)/H(+) antiporter that extrudes sodium in exchange for external protons.</text>
</comment>
<dbReference type="InterPro" id="IPR006153">
    <property type="entry name" value="Cation/H_exchanger_TM"/>
</dbReference>
<keyword evidence="7 10" id="KW-0406">Ion transport</keyword>